<dbReference type="RefSeq" id="WP_053194494.1">
    <property type="nucleotide sequence ID" value="NZ_LGUP01000197.1"/>
</dbReference>
<protein>
    <submittedName>
        <fullName evidence="1">Uncharacterized protein</fullName>
    </submittedName>
</protein>
<dbReference type="AlphaFoldDB" id="A0A0L8KDY9"/>
<accession>A0A0L8KDY9</accession>
<evidence type="ECO:0000313" key="2">
    <source>
        <dbReference type="Proteomes" id="UP000037023"/>
    </source>
</evidence>
<proteinExistence type="predicted"/>
<dbReference type="EMBL" id="LGUP01000197">
    <property type="protein sequence ID" value="KOG24120.1"/>
    <property type="molecule type" value="Genomic_DNA"/>
</dbReference>
<organism evidence="1 2">
    <name type="scientific">Streptomyces viridochromogenes</name>
    <dbReference type="NCBI Taxonomy" id="1938"/>
    <lineage>
        <taxon>Bacteria</taxon>
        <taxon>Bacillati</taxon>
        <taxon>Actinomycetota</taxon>
        <taxon>Actinomycetes</taxon>
        <taxon>Kitasatosporales</taxon>
        <taxon>Streptomycetaceae</taxon>
        <taxon>Streptomyces</taxon>
    </lineage>
</organism>
<comment type="caution">
    <text evidence="1">The sequence shown here is derived from an EMBL/GenBank/DDBJ whole genome shotgun (WGS) entry which is preliminary data.</text>
</comment>
<dbReference type="OrthoDB" id="3390084at2"/>
<name>A0A0L8KDY9_STRVR</name>
<reference evidence="1 2" key="1">
    <citation type="submission" date="2015-06" db="EMBL/GenBank/DDBJ databases">
        <authorList>
            <person name="Hoefler B.C."/>
            <person name="Straight P.D."/>
        </authorList>
    </citation>
    <scope>NUCLEOTIDE SEQUENCE [LARGE SCALE GENOMIC DNA]</scope>
    <source>
        <strain evidence="1 2">NRRL 3427</strain>
    </source>
</reference>
<dbReference type="Proteomes" id="UP000037023">
    <property type="component" value="Unassembled WGS sequence"/>
</dbReference>
<dbReference type="PATRIC" id="fig|1938.6.peg.4151"/>
<evidence type="ECO:0000313" key="1">
    <source>
        <dbReference type="EMBL" id="KOG24120.1"/>
    </source>
</evidence>
<gene>
    <name evidence="1" type="ORF">ADK34_19260</name>
</gene>
<sequence>MSYDLAVWEGERPADDKTAGRVFNDLYDRYIDSEVEEPPSERVAAYVAALLERWCDITEDEEDTSPWSTGPLIGEASGPLIYFPMRWSMAEEASAYAAAVAESMGLICFDVQENRLRP</sequence>